<dbReference type="HOGENOM" id="CLU_3083085_0_0_10"/>
<comment type="caution">
    <text evidence="1">The sequence shown here is derived from an EMBL/GenBank/DDBJ whole genome shotgun (WGS) entry which is preliminary data.</text>
</comment>
<name>A4C117_9FLAO</name>
<evidence type="ECO:0000313" key="2">
    <source>
        <dbReference type="Proteomes" id="UP000003053"/>
    </source>
</evidence>
<sequence>MKKLLLVLVVTFSLLRCEAEKSAEITTNKNRDIVLGHKEMIHSDLLDEDREV</sequence>
<accession>A4C117</accession>
<evidence type="ECO:0000313" key="1">
    <source>
        <dbReference type="EMBL" id="EAR13110.1"/>
    </source>
</evidence>
<dbReference type="EMBL" id="AAOG01000002">
    <property type="protein sequence ID" value="EAR13110.1"/>
    <property type="molecule type" value="Genomic_DNA"/>
</dbReference>
<organism evidence="1 2">
    <name type="scientific">Polaribacter irgensii 23-P</name>
    <dbReference type="NCBI Taxonomy" id="313594"/>
    <lineage>
        <taxon>Bacteria</taxon>
        <taxon>Pseudomonadati</taxon>
        <taxon>Bacteroidota</taxon>
        <taxon>Flavobacteriia</taxon>
        <taxon>Flavobacteriales</taxon>
        <taxon>Flavobacteriaceae</taxon>
    </lineage>
</organism>
<protein>
    <submittedName>
        <fullName evidence="1">Uncharacterized protein</fullName>
    </submittedName>
</protein>
<dbReference type="AlphaFoldDB" id="A4C117"/>
<gene>
    <name evidence="1" type="ORF">PI23P_10790</name>
</gene>
<dbReference type="RefSeq" id="WP_004570778.1">
    <property type="nucleotide sequence ID" value="NZ_CH724148.1"/>
</dbReference>
<proteinExistence type="predicted"/>
<reference evidence="1 2" key="1">
    <citation type="submission" date="2006-02" db="EMBL/GenBank/DDBJ databases">
        <authorList>
            <person name="Murray A."/>
            <person name="Staley J."/>
            <person name="Ferriera S."/>
            <person name="Johnson J."/>
            <person name="Kravitz S."/>
            <person name="Halpern A."/>
            <person name="Remington K."/>
            <person name="Beeson K."/>
            <person name="Tran B."/>
            <person name="Rogers Y.-H."/>
            <person name="Friedman R."/>
            <person name="Venter J.C."/>
        </authorList>
    </citation>
    <scope>NUCLEOTIDE SEQUENCE [LARGE SCALE GENOMIC DNA]</scope>
    <source>
        <strain evidence="1 2">23-P</strain>
    </source>
</reference>
<keyword evidence="2" id="KW-1185">Reference proteome</keyword>
<dbReference type="STRING" id="313594.PI23P_10790"/>
<dbReference type="Proteomes" id="UP000003053">
    <property type="component" value="Unassembled WGS sequence"/>
</dbReference>